<evidence type="ECO:0000256" key="2">
    <source>
        <dbReference type="ARBA" id="ARBA00009592"/>
    </source>
</evidence>
<dbReference type="FunFam" id="3.80.10.10:FF:000383">
    <property type="entry name" value="Leucine-rich repeat receptor protein kinase EMS1"/>
    <property type="match status" value="1"/>
</dbReference>
<evidence type="ECO:0000256" key="4">
    <source>
        <dbReference type="ARBA" id="ARBA00022614"/>
    </source>
</evidence>
<keyword evidence="10" id="KW-0325">Glycoprotein</keyword>
<protein>
    <recommendedName>
        <fullName evidence="14">Leucine-rich repeat-containing N-terminal plant-type domain-containing protein</fullName>
    </recommendedName>
</protein>
<comment type="subcellular location">
    <subcellularLocation>
        <location evidence="1">Cell membrane</location>
        <topology evidence="1">Single-pass type I membrane protein</topology>
    </subcellularLocation>
</comment>
<evidence type="ECO:0000256" key="7">
    <source>
        <dbReference type="ARBA" id="ARBA00022737"/>
    </source>
</evidence>
<evidence type="ECO:0000256" key="1">
    <source>
        <dbReference type="ARBA" id="ARBA00004251"/>
    </source>
</evidence>
<keyword evidence="5 11" id="KW-0812">Transmembrane</keyword>
<comment type="caution">
    <text evidence="12">The sequence shown here is derived from an EMBL/GenBank/DDBJ whole genome shotgun (WGS) entry which is preliminary data.</text>
</comment>
<dbReference type="Proteomes" id="UP000235145">
    <property type="component" value="Unassembled WGS sequence"/>
</dbReference>
<keyword evidence="3" id="KW-1003">Cell membrane</keyword>
<evidence type="ECO:0000256" key="3">
    <source>
        <dbReference type="ARBA" id="ARBA00022475"/>
    </source>
</evidence>
<keyword evidence="4" id="KW-0433">Leucine-rich repeat</keyword>
<dbReference type="PANTHER" id="PTHR48063:SF106">
    <property type="entry name" value="LEUCINE-RICH REPEAT DOMAIN, L DOMAIN-LIKE PROTEIN-RELATED"/>
    <property type="match status" value="1"/>
</dbReference>
<keyword evidence="6" id="KW-0732">Signal</keyword>
<evidence type="ECO:0000256" key="10">
    <source>
        <dbReference type="ARBA" id="ARBA00023180"/>
    </source>
</evidence>
<dbReference type="InterPro" id="IPR046956">
    <property type="entry name" value="RLP23-like"/>
</dbReference>
<evidence type="ECO:0000313" key="13">
    <source>
        <dbReference type="Proteomes" id="UP000235145"/>
    </source>
</evidence>
<dbReference type="InterPro" id="IPR003591">
    <property type="entry name" value="Leu-rich_rpt_typical-subtyp"/>
</dbReference>
<comment type="similarity">
    <text evidence="2">Belongs to the RLP family.</text>
</comment>
<dbReference type="SUPFAM" id="SSF52058">
    <property type="entry name" value="L domain-like"/>
    <property type="match status" value="1"/>
</dbReference>
<gene>
    <name evidence="12" type="ORF">LSAT_V11C800444610</name>
</gene>
<proteinExistence type="inferred from homology"/>
<sequence>MVNGAEKWYDSNGGDDSNENVIQVMKGVDLEYTRILDIVYNMDLSSNKLVGEIPVEITALSMLLGLNLSNNHLSGRIPENIGNMMRLESLDFSNNELTGMIPSSMAALTFLSHLNLSHNNLWGRIPTGHQLQTLIDDPSIYGGNRDLCGPPLTNNCSKHEDQTTTTTITMPKKKYKQTDAPTKAWLKTWYYVDVTCGFATGFWGVIGLLLFMKQWRQKLFTLHKNNFTGEIPESLCKMSNLQILDVAYNNLTGIIPHCLRELNAMVNGAEKWYDSNGGDDSNENVIQVMKGEIPKEITALSMLVGLNLSNNHLSGNIPDTIGNLTALFSLDFSNNELTGMIPPSMATLIFLSHLNLSHNNLWGRIPTGHQLQTLIDDPSIYGGNRDLCGPPLTNNCSDHQDPTTTAKPKKKHKAAEESIKVWWFYPDIMSGFATGFWGVIGVLLLKKHWRWKIFRFVEKIMDKIYVAVMVTVVAKIKRGREAV</sequence>
<dbReference type="FunFam" id="3.80.10.10:FF:000111">
    <property type="entry name" value="LRR receptor-like serine/threonine-protein kinase ERECTA"/>
    <property type="match status" value="1"/>
</dbReference>
<dbReference type="GO" id="GO:0005886">
    <property type="term" value="C:plasma membrane"/>
    <property type="evidence" value="ECO:0007669"/>
    <property type="project" value="UniProtKB-SubCell"/>
</dbReference>
<evidence type="ECO:0000256" key="6">
    <source>
        <dbReference type="ARBA" id="ARBA00022729"/>
    </source>
</evidence>
<dbReference type="Pfam" id="PF00560">
    <property type="entry name" value="LRR_1"/>
    <property type="match status" value="7"/>
</dbReference>
<organism evidence="12 13">
    <name type="scientific">Lactuca sativa</name>
    <name type="common">Garden lettuce</name>
    <dbReference type="NCBI Taxonomy" id="4236"/>
    <lineage>
        <taxon>Eukaryota</taxon>
        <taxon>Viridiplantae</taxon>
        <taxon>Streptophyta</taxon>
        <taxon>Embryophyta</taxon>
        <taxon>Tracheophyta</taxon>
        <taxon>Spermatophyta</taxon>
        <taxon>Magnoliopsida</taxon>
        <taxon>eudicotyledons</taxon>
        <taxon>Gunneridae</taxon>
        <taxon>Pentapetalae</taxon>
        <taxon>asterids</taxon>
        <taxon>campanulids</taxon>
        <taxon>Asterales</taxon>
        <taxon>Asteraceae</taxon>
        <taxon>Cichorioideae</taxon>
        <taxon>Cichorieae</taxon>
        <taxon>Lactucinae</taxon>
        <taxon>Lactuca</taxon>
    </lineage>
</organism>
<feature type="transmembrane region" description="Helical" evidence="11">
    <location>
        <begin position="422"/>
        <end position="445"/>
    </location>
</feature>
<keyword evidence="9 11" id="KW-0472">Membrane</keyword>
<evidence type="ECO:0000256" key="5">
    <source>
        <dbReference type="ARBA" id="ARBA00022692"/>
    </source>
</evidence>
<keyword evidence="7" id="KW-0677">Repeat</keyword>
<dbReference type="AlphaFoldDB" id="A0A9R1UW30"/>
<keyword evidence="8 11" id="KW-1133">Transmembrane helix</keyword>
<keyword evidence="13" id="KW-1185">Reference proteome</keyword>
<evidence type="ECO:0000313" key="12">
    <source>
        <dbReference type="EMBL" id="KAJ0193796.1"/>
    </source>
</evidence>
<evidence type="ECO:0008006" key="14">
    <source>
        <dbReference type="Google" id="ProtNLM"/>
    </source>
</evidence>
<dbReference type="EMBL" id="NBSK02000008">
    <property type="protein sequence ID" value="KAJ0193796.1"/>
    <property type="molecule type" value="Genomic_DNA"/>
</dbReference>
<reference evidence="12 13" key="1">
    <citation type="journal article" date="2017" name="Nat. Commun.">
        <title>Genome assembly with in vitro proximity ligation data and whole-genome triplication in lettuce.</title>
        <authorList>
            <person name="Reyes-Chin-Wo S."/>
            <person name="Wang Z."/>
            <person name="Yang X."/>
            <person name="Kozik A."/>
            <person name="Arikit S."/>
            <person name="Song C."/>
            <person name="Xia L."/>
            <person name="Froenicke L."/>
            <person name="Lavelle D.O."/>
            <person name="Truco M.J."/>
            <person name="Xia R."/>
            <person name="Zhu S."/>
            <person name="Xu C."/>
            <person name="Xu H."/>
            <person name="Xu X."/>
            <person name="Cox K."/>
            <person name="Korf I."/>
            <person name="Meyers B.C."/>
            <person name="Michelmore R.W."/>
        </authorList>
    </citation>
    <scope>NUCLEOTIDE SEQUENCE [LARGE SCALE GENOMIC DNA]</scope>
    <source>
        <strain evidence="13">cv. Salinas</strain>
        <tissue evidence="12">Seedlings</tissue>
    </source>
</reference>
<dbReference type="InterPro" id="IPR001611">
    <property type="entry name" value="Leu-rich_rpt"/>
</dbReference>
<dbReference type="GO" id="GO:0006952">
    <property type="term" value="P:defense response"/>
    <property type="evidence" value="ECO:0007669"/>
    <property type="project" value="UniProtKB-ARBA"/>
</dbReference>
<accession>A0A9R1UW30</accession>
<dbReference type="Gene3D" id="3.80.10.10">
    <property type="entry name" value="Ribonuclease Inhibitor"/>
    <property type="match status" value="2"/>
</dbReference>
<dbReference type="PANTHER" id="PTHR48063">
    <property type="entry name" value="LRR RECEPTOR-LIKE KINASE"/>
    <property type="match status" value="1"/>
</dbReference>
<name>A0A9R1UW30_LACSA</name>
<dbReference type="SMART" id="SM00369">
    <property type="entry name" value="LRR_TYP"/>
    <property type="match status" value="4"/>
</dbReference>
<evidence type="ECO:0000256" key="11">
    <source>
        <dbReference type="SAM" id="Phobius"/>
    </source>
</evidence>
<dbReference type="PRINTS" id="PR00019">
    <property type="entry name" value="LEURICHRPT"/>
</dbReference>
<evidence type="ECO:0000256" key="9">
    <source>
        <dbReference type="ARBA" id="ARBA00023136"/>
    </source>
</evidence>
<dbReference type="GO" id="GO:0051707">
    <property type="term" value="P:response to other organism"/>
    <property type="evidence" value="ECO:0007669"/>
    <property type="project" value="UniProtKB-ARBA"/>
</dbReference>
<dbReference type="InterPro" id="IPR032675">
    <property type="entry name" value="LRR_dom_sf"/>
</dbReference>
<evidence type="ECO:0000256" key="8">
    <source>
        <dbReference type="ARBA" id="ARBA00022989"/>
    </source>
</evidence>
<feature type="transmembrane region" description="Helical" evidence="11">
    <location>
        <begin position="189"/>
        <end position="211"/>
    </location>
</feature>